<dbReference type="EMBL" id="BGPR01001234">
    <property type="protein sequence ID" value="GBM48957.1"/>
    <property type="molecule type" value="Genomic_DNA"/>
</dbReference>
<evidence type="ECO:0000313" key="2">
    <source>
        <dbReference type="EMBL" id="GBM48957.1"/>
    </source>
</evidence>
<feature type="region of interest" description="Disordered" evidence="1">
    <location>
        <begin position="1"/>
        <end position="34"/>
    </location>
</feature>
<name>A0A4Y2G6T3_ARAVE</name>
<dbReference type="AlphaFoldDB" id="A0A4Y2G6T3"/>
<evidence type="ECO:0000313" key="3">
    <source>
        <dbReference type="Proteomes" id="UP000499080"/>
    </source>
</evidence>
<organism evidence="2 3">
    <name type="scientific">Araneus ventricosus</name>
    <name type="common">Orbweaver spider</name>
    <name type="synonym">Epeira ventricosa</name>
    <dbReference type="NCBI Taxonomy" id="182803"/>
    <lineage>
        <taxon>Eukaryota</taxon>
        <taxon>Metazoa</taxon>
        <taxon>Ecdysozoa</taxon>
        <taxon>Arthropoda</taxon>
        <taxon>Chelicerata</taxon>
        <taxon>Arachnida</taxon>
        <taxon>Araneae</taxon>
        <taxon>Araneomorphae</taxon>
        <taxon>Entelegynae</taxon>
        <taxon>Araneoidea</taxon>
        <taxon>Araneidae</taxon>
        <taxon>Araneus</taxon>
    </lineage>
</organism>
<dbReference type="Proteomes" id="UP000499080">
    <property type="component" value="Unassembled WGS sequence"/>
</dbReference>
<reference evidence="2 3" key="1">
    <citation type="journal article" date="2019" name="Sci. Rep.">
        <title>Orb-weaving spider Araneus ventricosus genome elucidates the spidroin gene catalogue.</title>
        <authorList>
            <person name="Kono N."/>
            <person name="Nakamura H."/>
            <person name="Ohtoshi R."/>
            <person name="Moran D.A.P."/>
            <person name="Shinohara A."/>
            <person name="Yoshida Y."/>
            <person name="Fujiwara M."/>
            <person name="Mori M."/>
            <person name="Tomita M."/>
            <person name="Arakawa K."/>
        </authorList>
    </citation>
    <scope>NUCLEOTIDE SEQUENCE [LARGE SCALE GENOMIC DNA]</scope>
</reference>
<accession>A0A4Y2G6T3</accession>
<feature type="compositionally biased region" description="Basic and acidic residues" evidence="1">
    <location>
        <begin position="20"/>
        <end position="34"/>
    </location>
</feature>
<protein>
    <submittedName>
        <fullName evidence="2">Uncharacterized protein</fullName>
    </submittedName>
</protein>
<proteinExistence type="predicted"/>
<comment type="caution">
    <text evidence="2">The sequence shown here is derived from an EMBL/GenBank/DDBJ whole genome shotgun (WGS) entry which is preliminary data.</text>
</comment>
<evidence type="ECO:0000256" key="1">
    <source>
        <dbReference type="SAM" id="MobiDB-lite"/>
    </source>
</evidence>
<keyword evidence="3" id="KW-1185">Reference proteome</keyword>
<gene>
    <name evidence="2" type="ORF">AVEN_150788_1</name>
</gene>
<sequence>MRTTTVPAFSCPRFHTSAKRAPEPRGDQHADEPSKQLVLEPTILKFISKMMHGDPLYSTDDYGFCKTINTFIKKTMRKAQFGSAQ</sequence>